<keyword evidence="1" id="KW-0812">Transmembrane</keyword>
<comment type="caution">
    <text evidence="2">The sequence shown here is derived from an EMBL/GenBank/DDBJ whole genome shotgun (WGS) entry which is preliminary data.</text>
</comment>
<keyword evidence="1" id="KW-1133">Transmembrane helix</keyword>
<evidence type="ECO:0000313" key="2">
    <source>
        <dbReference type="EMBL" id="TDG41696.1"/>
    </source>
</evidence>
<dbReference type="Proteomes" id="UP000295192">
    <property type="component" value="Unassembled WGS sequence"/>
</dbReference>
<gene>
    <name evidence="2" type="ORF">AWZ03_011894</name>
</gene>
<evidence type="ECO:0000313" key="3">
    <source>
        <dbReference type="Proteomes" id="UP000295192"/>
    </source>
</evidence>
<feature type="transmembrane region" description="Helical" evidence="1">
    <location>
        <begin position="117"/>
        <end position="140"/>
    </location>
</feature>
<dbReference type="EMBL" id="LSRL02000319">
    <property type="protein sequence ID" value="TDG41696.1"/>
    <property type="molecule type" value="Genomic_DNA"/>
</dbReference>
<feature type="non-terminal residue" evidence="2">
    <location>
        <position position="1"/>
    </location>
</feature>
<organism evidence="2 3">
    <name type="scientific">Drosophila navojoa</name>
    <name type="common">Fruit fly</name>
    <dbReference type="NCBI Taxonomy" id="7232"/>
    <lineage>
        <taxon>Eukaryota</taxon>
        <taxon>Metazoa</taxon>
        <taxon>Ecdysozoa</taxon>
        <taxon>Arthropoda</taxon>
        <taxon>Hexapoda</taxon>
        <taxon>Insecta</taxon>
        <taxon>Pterygota</taxon>
        <taxon>Neoptera</taxon>
        <taxon>Endopterygota</taxon>
        <taxon>Diptera</taxon>
        <taxon>Brachycera</taxon>
        <taxon>Muscomorpha</taxon>
        <taxon>Ephydroidea</taxon>
        <taxon>Drosophilidae</taxon>
        <taxon>Drosophila</taxon>
    </lineage>
</organism>
<dbReference type="AlphaFoldDB" id="A0A484AYW1"/>
<accession>A0A484AYW1</accession>
<keyword evidence="3" id="KW-1185">Reference proteome</keyword>
<name>A0A484AYW1_DRONA</name>
<keyword evidence="1" id="KW-0472">Membrane</keyword>
<evidence type="ECO:0000256" key="1">
    <source>
        <dbReference type="SAM" id="Phobius"/>
    </source>
</evidence>
<proteinExistence type="predicted"/>
<protein>
    <submittedName>
        <fullName evidence="2">Uncharacterized protein</fullName>
    </submittedName>
</protein>
<sequence>LGFVGCALPSCSCFTSFVRISFGRSVVELTPGGKGSLNLTCPKSMAQRQEATEETAAQIQTKERNRKWKEKLDAVALQGFEPRRESIFATSFLRPTQQHNSSSSSSSSSTELSVLQLWAWLLAVLVLELVLVLVLGACYITTSLPLAVSSSWPFEVVVINGAAKQKGHQSRRIAMAGGGVSGPGRVDGSSAVTTSTSTSTAATVVAVATAPAPSPEPDLNGKQESNRRFVCHHLPAALEG</sequence>
<reference evidence="2 3" key="1">
    <citation type="journal article" date="2019" name="J. Hered.">
        <title>An Improved Genome Assembly for Drosophila navojoa, the Basal Species in the mojavensis Cluster.</title>
        <authorList>
            <person name="Vanderlinde T."/>
            <person name="Dupim E.G."/>
            <person name="Nazario-Yepiz N.O."/>
            <person name="Carvalho A.B."/>
        </authorList>
    </citation>
    <scope>NUCLEOTIDE SEQUENCE [LARGE SCALE GENOMIC DNA]</scope>
    <source>
        <strain evidence="2">Navoj_Jal97</strain>
        <tissue evidence="2">Whole organism</tissue>
    </source>
</reference>